<accession>A0A9N8YYP8</accession>
<proteinExistence type="predicted"/>
<evidence type="ECO:0000313" key="2">
    <source>
        <dbReference type="EMBL" id="CAG8458843.1"/>
    </source>
</evidence>
<keyword evidence="3" id="KW-1185">Reference proteome</keyword>
<dbReference type="OrthoDB" id="2318652at2759"/>
<comment type="caution">
    <text evidence="2">The sequence shown here is derived from an EMBL/GenBank/DDBJ whole genome shotgun (WGS) entry which is preliminary data.</text>
</comment>
<evidence type="ECO:0000313" key="3">
    <source>
        <dbReference type="Proteomes" id="UP000789508"/>
    </source>
</evidence>
<name>A0A9N8YYP8_9GLOM</name>
<gene>
    <name evidence="2" type="ORF">ALEPTO_LOCUS1425</name>
</gene>
<dbReference type="InterPro" id="IPR057678">
    <property type="entry name" value="DUF7918"/>
</dbReference>
<dbReference type="EMBL" id="CAJVPS010000154">
    <property type="protein sequence ID" value="CAG8458843.1"/>
    <property type="molecule type" value="Genomic_DNA"/>
</dbReference>
<dbReference type="Pfam" id="PF25534">
    <property type="entry name" value="DUF7918"/>
    <property type="match status" value="1"/>
</dbReference>
<organism evidence="2 3">
    <name type="scientific">Ambispora leptoticha</name>
    <dbReference type="NCBI Taxonomy" id="144679"/>
    <lineage>
        <taxon>Eukaryota</taxon>
        <taxon>Fungi</taxon>
        <taxon>Fungi incertae sedis</taxon>
        <taxon>Mucoromycota</taxon>
        <taxon>Glomeromycotina</taxon>
        <taxon>Glomeromycetes</taxon>
        <taxon>Archaeosporales</taxon>
        <taxon>Ambisporaceae</taxon>
        <taxon>Ambispora</taxon>
    </lineage>
</organism>
<feature type="domain" description="DUF7918" evidence="1">
    <location>
        <begin position="5"/>
        <end position="128"/>
    </location>
</feature>
<dbReference type="Proteomes" id="UP000789508">
    <property type="component" value="Unassembled WGS sequence"/>
</dbReference>
<dbReference type="AlphaFoldDB" id="A0A9N8YYP8"/>
<evidence type="ECO:0000259" key="1">
    <source>
        <dbReference type="Pfam" id="PF25534"/>
    </source>
</evidence>
<protein>
    <submittedName>
        <fullName evidence="2">13596_t:CDS:1</fullName>
    </submittedName>
</protein>
<sequence length="241" mass="27507">MHLEGFTVELLVDGIPLEEYSEPIQEQATRADSSYIRDADTHEPRISDKIVYAAVRDPNADFKVRFSGSTHNNNNGLLSANVHIDGEYDWTYTALARSSSNNSTTKSVSQGSFENEEEGIKKQKFKFGTKQWTGKNGALEVGSFGVVSVIFYKARRVVEEGEPLAILHLHYRSVEWLKMKGYDIPEKTNEEEHMMIEEETQENQDNIQQRQLPEKQSATFSILDIATYGWSRLKSMTRTIF</sequence>
<reference evidence="2" key="1">
    <citation type="submission" date="2021-06" db="EMBL/GenBank/DDBJ databases">
        <authorList>
            <person name="Kallberg Y."/>
            <person name="Tangrot J."/>
            <person name="Rosling A."/>
        </authorList>
    </citation>
    <scope>NUCLEOTIDE SEQUENCE</scope>
    <source>
        <strain evidence="2">FL130A</strain>
    </source>
</reference>